<dbReference type="Proteomes" id="UP001058974">
    <property type="component" value="Chromosome 5"/>
</dbReference>
<keyword evidence="10 14" id="KW-1015">Disulfide bond</keyword>
<dbReference type="GO" id="GO:0006979">
    <property type="term" value="P:response to oxidative stress"/>
    <property type="evidence" value="ECO:0007669"/>
    <property type="project" value="UniProtKB-UniRule"/>
</dbReference>
<comment type="similarity">
    <text evidence="15">Belongs to the peroxidase family. Classical plant (class III) peroxidase subfamily.</text>
</comment>
<comment type="catalytic activity">
    <reaction evidence="1 15">
        <text>2 a phenolic donor + H2O2 = 2 a phenolic radical donor + 2 H2O</text>
        <dbReference type="Rhea" id="RHEA:56136"/>
        <dbReference type="ChEBI" id="CHEBI:15377"/>
        <dbReference type="ChEBI" id="CHEBI:16240"/>
        <dbReference type="ChEBI" id="CHEBI:139520"/>
        <dbReference type="ChEBI" id="CHEBI:139521"/>
        <dbReference type="EC" id="1.11.1.7"/>
    </reaction>
</comment>
<feature type="binding site" evidence="12">
    <location>
        <position position="238"/>
    </location>
    <ligand>
        <name>Ca(2+)</name>
        <dbReference type="ChEBI" id="CHEBI:29108"/>
        <label>2</label>
    </ligand>
</feature>
<evidence type="ECO:0000256" key="3">
    <source>
        <dbReference type="ARBA" id="ARBA00012313"/>
    </source>
</evidence>
<evidence type="ECO:0000313" key="17">
    <source>
        <dbReference type="EMBL" id="KAI5413651.1"/>
    </source>
</evidence>
<feature type="binding site" evidence="12">
    <location>
        <position position="116"/>
    </location>
    <ligand>
        <name>Ca(2+)</name>
        <dbReference type="ChEBI" id="CHEBI:29108"/>
        <label>1</label>
    </ligand>
</feature>
<evidence type="ECO:0000256" key="4">
    <source>
        <dbReference type="ARBA" id="ARBA00022559"/>
    </source>
</evidence>
<organism evidence="17 18">
    <name type="scientific">Pisum sativum</name>
    <name type="common">Garden pea</name>
    <name type="synonym">Lathyrus oleraceus</name>
    <dbReference type="NCBI Taxonomy" id="3888"/>
    <lineage>
        <taxon>Eukaryota</taxon>
        <taxon>Viridiplantae</taxon>
        <taxon>Streptophyta</taxon>
        <taxon>Embryophyta</taxon>
        <taxon>Tracheophyta</taxon>
        <taxon>Spermatophyta</taxon>
        <taxon>Magnoliopsida</taxon>
        <taxon>eudicotyledons</taxon>
        <taxon>Gunneridae</taxon>
        <taxon>Pentapetalae</taxon>
        <taxon>rosids</taxon>
        <taxon>fabids</taxon>
        <taxon>Fabales</taxon>
        <taxon>Fabaceae</taxon>
        <taxon>Papilionoideae</taxon>
        <taxon>50 kb inversion clade</taxon>
        <taxon>NPAAA clade</taxon>
        <taxon>Hologalegina</taxon>
        <taxon>IRL clade</taxon>
        <taxon>Fabeae</taxon>
        <taxon>Lathyrus</taxon>
    </lineage>
</organism>
<evidence type="ECO:0000256" key="14">
    <source>
        <dbReference type="PIRSR" id="PIRSR600823-5"/>
    </source>
</evidence>
<comment type="similarity">
    <text evidence="2">Belongs to the peroxidase family. Ascorbate peroxidase subfamily.</text>
</comment>
<dbReference type="InterPro" id="IPR019793">
    <property type="entry name" value="Peroxidases_heam-ligand_BS"/>
</dbReference>
<comment type="cofactor">
    <cofactor evidence="12 15">
        <name>Ca(2+)</name>
        <dbReference type="ChEBI" id="CHEBI:29108"/>
    </cofactor>
    <text evidence="12 15">Binds 2 calcium ions per subunit.</text>
</comment>
<keyword evidence="8 15" id="KW-0560">Oxidoreductase</keyword>
<gene>
    <name evidence="17" type="ORF">KIW84_057997</name>
</gene>
<feature type="binding site" evidence="12">
    <location>
        <position position="135"/>
    </location>
    <ligand>
        <name>Ca(2+)</name>
        <dbReference type="ChEBI" id="CHEBI:29108"/>
        <label>1</label>
    </ligand>
</feature>
<dbReference type="PROSITE" id="PS00435">
    <property type="entry name" value="PEROXIDASE_1"/>
    <property type="match status" value="1"/>
</dbReference>
<feature type="disulfide bond" evidence="14">
    <location>
        <begin position="117"/>
        <end position="122"/>
    </location>
</feature>
<keyword evidence="15" id="KW-0964">Secreted</keyword>
<feature type="disulfide bond" evidence="14">
    <location>
        <begin position="167"/>
        <end position="370"/>
    </location>
</feature>
<dbReference type="GO" id="GO:0140825">
    <property type="term" value="F:lactoperoxidase activity"/>
    <property type="evidence" value="ECO:0007669"/>
    <property type="project" value="UniProtKB-EC"/>
</dbReference>
<feature type="binding site" evidence="12">
    <location>
        <position position="119"/>
    </location>
    <ligand>
        <name>Ca(2+)</name>
        <dbReference type="ChEBI" id="CHEBI:29108"/>
        <label>1</label>
    </ligand>
</feature>
<keyword evidence="9 12" id="KW-0408">Iron</keyword>
<dbReference type="Gene3D" id="1.10.420.10">
    <property type="entry name" value="Peroxidase, domain 2"/>
    <property type="match status" value="1"/>
</dbReference>
<dbReference type="EC" id="1.11.1.7" evidence="3 15"/>
<feature type="domain" description="Plant heme peroxidase family profile" evidence="16">
    <location>
        <begin position="72"/>
        <end position="374"/>
    </location>
</feature>
<keyword evidence="5 15" id="KW-0349">Heme</keyword>
<evidence type="ECO:0000313" key="18">
    <source>
        <dbReference type="Proteomes" id="UP001058974"/>
    </source>
</evidence>
<feature type="binding site" evidence="12">
    <location>
        <position position="123"/>
    </location>
    <ligand>
        <name>Ca(2+)</name>
        <dbReference type="ChEBI" id="CHEBI:29108"/>
        <label>1</label>
    </ligand>
</feature>
<evidence type="ECO:0000256" key="15">
    <source>
        <dbReference type="RuleBase" id="RU362060"/>
    </source>
</evidence>
<dbReference type="AlphaFoldDB" id="A0A9D4X3R1"/>
<dbReference type="Pfam" id="PF00141">
    <property type="entry name" value="peroxidase"/>
    <property type="match status" value="1"/>
</dbReference>
<dbReference type="GO" id="GO:0042744">
    <property type="term" value="P:hydrogen peroxide catabolic process"/>
    <property type="evidence" value="ECO:0007669"/>
    <property type="project" value="UniProtKB-KW"/>
</dbReference>
<reference evidence="17 18" key="1">
    <citation type="journal article" date="2022" name="Nat. Genet.">
        <title>Improved pea reference genome and pan-genome highlight genomic features and evolutionary characteristics.</title>
        <authorList>
            <person name="Yang T."/>
            <person name="Liu R."/>
            <person name="Luo Y."/>
            <person name="Hu S."/>
            <person name="Wang D."/>
            <person name="Wang C."/>
            <person name="Pandey M.K."/>
            <person name="Ge S."/>
            <person name="Xu Q."/>
            <person name="Li N."/>
            <person name="Li G."/>
            <person name="Huang Y."/>
            <person name="Saxena R.K."/>
            <person name="Ji Y."/>
            <person name="Li M."/>
            <person name="Yan X."/>
            <person name="He Y."/>
            <person name="Liu Y."/>
            <person name="Wang X."/>
            <person name="Xiang C."/>
            <person name="Varshney R.K."/>
            <person name="Ding H."/>
            <person name="Gao S."/>
            <person name="Zong X."/>
        </authorList>
    </citation>
    <scope>NUCLEOTIDE SEQUENCE [LARGE SCALE GENOMIC DNA]</scope>
    <source>
        <strain evidence="17 18">cv. Zhongwan 6</strain>
    </source>
</reference>
<sequence length="379" mass="42360">MMVARALELNETLNPSRVHMENTLLATHVFRGKDVESALVHVNSSMPLSTVTRCLFSLCQGVAAAAAPPHPNLQWHYYEFNTTCRYAEEYVRHQVKLIYDHDKSITAKLLRLVYSDCFVTGCDASILLDEGPNPEKRAPQNRGLGGFVLIDKIKTVLESRCPGIVSCADILHLAARDAVKMAGAPGYPVFTGRKDGMKSDAASVDLPSPSISWQDALTYFKSRDLDVIDLTTLLGAHTLGQTHCSHIVDRLYNHSGTGNSDPSMDATFRDYMRKLCPPKTKKGQHDPLVFLNPESGSDYTFRESYYNRILRDEAVLEIDQQLLNGDDTKEIIGEFADGFEDFRRTFAESMYKMGNINILTGNQGQIRQNCRFTNKGNPN</sequence>
<comment type="caution">
    <text evidence="17">The sequence shown here is derived from an EMBL/GenBank/DDBJ whole genome shotgun (WGS) entry which is preliminary data.</text>
</comment>
<dbReference type="PANTHER" id="PTHR31235">
    <property type="entry name" value="PEROXIDASE 25-RELATED"/>
    <property type="match status" value="1"/>
</dbReference>
<keyword evidence="15" id="KW-0376">Hydrogen peroxide</keyword>
<accession>A0A9D4X3R1</accession>
<dbReference type="PRINTS" id="PR00461">
    <property type="entry name" value="PLPEROXIDASE"/>
</dbReference>
<feature type="binding site" description="axial binding residue" evidence="12">
    <location>
        <position position="237"/>
    </location>
    <ligand>
        <name>heme b</name>
        <dbReference type="ChEBI" id="CHEBI:60344"/>
    </ligand>
    <ligandPart>
        <name>Fe</name>
        <dbReference type="ChEBI" id="CHEBI:18248"/>
    </ligandPart>
</feature>
<keyword evidence="18" id="KW-1185">Reference proteome</keyword>
<dbReference type="EMBL" id="JAMSHJ010000005">
    <property type="protein sequence ID" value="KAI5413651.1"/>
    <property type="molecule type" value="Genomic_DNA"/>
</dbReference>
<dbReference type="Gene3D" id="1.10.520.10">
    <property type="match status" value="1"/>
</dbReference>
<feature type="binding site" evidence="12">
    <location>
        <position position="121"/>
    </location>
    <ligand>
        <name>Ca(2+)</name>
        <dbReference type="ChEBI" id="CHEBI:29108"/>
        <label>1</label>
    </ligand>
</feature>
<dbReference type="PROSITE" id="PS50873">
    <property type="entry name" value="PEROXIDASE_4"/>
    <property type="match status" value="1"/>
</dbReference>
<keyword evidence="12 15" id="KW-0106">Calcium</keyword>
<dbReference type="InterPro" id="IPR002016">
    <property type="entry name" value="Haem_peroxidase"/>
</dbReference>
<feature type="disulfide bond" evidence="14">
    <location>
        <begin position="244"/>
        <end position="276"/>
    </location>
</feature>
<dbReference type="CDD" id="cd00693">
    <property type="entry name" value="secretory_peroxidase"/>
    <property type="match status" value="1"/>
</dbReference>
<comment type="function">
    <text evidence="15">Removal of H(2)O(2), oxidation of toxic reductants, biosynthesis and degradation of lignin, suberization, auxin catabolism, response to environmental stresses such as wounding, pathogen attack and oxidative stress.</text>
</comment>
<evidence type="ECO:0000256" key="8">
    <source>
        <dbReference type="ARBA" id="ARBA00023002"/>
    </source>
</evidence>
<evidence type="ECO:0000256" key="1">
    <source>
        <dbReference type="ARBA" id="ARBA00000189"/>
    </source>
</evidence>
<dbReference type="GO" id="GO:0046872">
    <property type="term" value="F:metal ion binding"/>
    <property type="evidence" value="ECO:0007669"/>
    <property type="project" value="UniProtKB-UniRule"/>
</dbReference>
<evidence type="ECO:0000256" key="7">
    <source>
        <dbReference type="ARBA" id="ARBA00022729"/>
    </source>
</evidence>
<evidence type="ECO:0000256" key="9">
    <source>
        <dbReference type="ARBA" id="ARBA00023004"/>
    </source>
</evidence>
<name>A0A9D4X3R1_PEA</name>
<evidence type="ECO:0000256" key="2">
    <source>
        <dbReference type="ARBA" id="ARBA00006873"/>
    </source>
</evidence>
<proteinExistence type="inferred from homology"/>
<dbReference type="GO" id="GO:0020037">
    <property type="term" value="F:heme binding"/>
    <property type="evidence" value="ECO:0007669"/>
    <property type="project" value="UniProtKB-UniRule"/>
</dbReference>
<dbReference type="InterPro" id="IPR010255">
    <property type="entry name" value="Haem_peroxidase_sf"/>
</dbReference>
<dbReference type="GO" id="GO:0005576">
    <property type="term" value="C:extracellular region"/>
    <property type="evidence" value="ECO:0007669"/>
    <property type="project" value="UniProtKB-SubCell"/>
</dbReference>
<dbReference type="PRINTS" id="PR00458">
    <property type="entry name" value="PEROXIDASE"/>
</dbReference>
<dbReference type="InterPro" id="IPR033905">
    <property type="entry name" value="Secretory_peroxidase"/>
</dbReference>
<keyword evidence="7" id="KW-0732">Signal</keyword>
<feature type="binding site" evidence="12">
    <location>
        <position position="125"/>
    </location>
    <ligand>
        <name>Ca(2+)</name>
        <dbReference type="ChEBI" id="CHEBI:29108"/>
        <label>1</label>
    </ligand>
</feature>
<dbReference type="InterPro" id="IPR000823">
    <property type="entry name" value="Peroxidase_pln"/>
</dbReference>
<feature type="binding site" evidence="11">
    <location>
        <position position="207"/>
    </location>
    <ligand>
        <name>substrate</name>
    </ligand>
</feature>
<evidence type="ECO:0000256" key="10">
    <source>
        <dbReference type="ARBA" id="ARBA00023157"/>
    </source>
</evidence>
<evidence type="ECO:0000256" key="13">
    <source>
        <dbReference type="PIRSR" id="PIRSR600823-4"/>
    </source>
</evidence>
<evidence type="ECO:0000256" key="11">
    <source>
        <dbReference type="PIRSR" id="PIRSR600823-2"/>
    </source>
</evidence>
<dbReference type="Gramene" id="Psat05G0799700-T1">
    <property type="protein sequence ID" value="KAI5413651.1"/>
    <property type="gene ID" value="KIW84_057997"/>
</dbReference>
<evidence type="ECO:0000259" key="16">
    <source>
        <dbReference type="PROSITE" id="PS50873"/>
    </source>
</evidence>
<keyword evidence="6 12" id="KW-0479">Metal-binding</keyword>
<evidence type="ECO:0000256" key="6">
    <source>
        <dbReference type="ARBA" id="ARBA00022723"/>
    </source>
</evidence>
<comment type="cofactor">
    <cofactor evidence="12 15">
        <name>heme b</name>
        <dbReference type="ChEBI" id="CHEBI:60344"/>
    </cofactor>
    <text evidence="12 15">Binds 1 heme b (iron(II)-protoporphyrin IX) group per subunit.</text>
</comment>
<dbReference type="FunFam" id="1.10.420.10:FF:000007">
    <property type="entry name" value="Peroxidase"/>
    <property type="match status" value="1"/>
</dbReference>
<comment type="subcellular location">
    <subcellularLocation>
        <location evidence="15">Secreted</location>
    </subcellularLocation>
</comment>
<feature type="disulfide bond" evidence="14">
    <location>
        <begin position="84"/>
        <end position="161"/>
    </location>
</feature>
<feature type="site" description="Transition state stabilizer" evidence="13">
    <location>
        <position position="111"/>
    </location>
</feature>
<protein>
    <recommendedName>
        <fullName evidence="3 15">Peroxidase</fullName>
        <ecNumber evidence="3 15">1.11.1.7</ecNumber>
    </recommendedName>
</protein>
<dbReference type="SUPFAM" id="SSF48113">
    <property type="entry name" value="Heme-dependent peroxidases"/>
    <property type="match status" value="1"/>
</dbReference>
<evidence type="ECO:0000256" key="12">
    <source>
        <dbReference type="PIRSR" id="PIRSR600823-3"/>
    </source>
</evidence>
<evidence type="ECO:0000256" key="5">
    <source>
        <dbReference type="ARBA" id="ARBA00022617"/>
    </source>
</evidence>
<keyword evidence="4 15" id="KW-0575">Peroxidase</keyword>